<keyword evidence="2" id="KW-1185">Reference proteome</keyword>
<protein>
    <submittedName>
        <fullName evidence="1">Uncharacterized protein</fullName>
    </submittedName>
</protein>
<gene>
    <name evidence="1" type="ORF">INH39_21455</name>
</gene>
<reference evidence="1 2" key="1">
    <citation type="submission" date="2020-10" db="EMBL/GenBank/DDBJ databases">
        <title>Genome analysis of Massilia species.</title>
        <authorList>
            <person name="Jung D.-H."/>
        </authorList>
    </citation>
    <scope>NUCLEOTIDE SEQUENCE [LARGE SCALE GENOMIC DNA]</scope>
    <source>
        <strain evidence="2">sipir</strain>
    </source>
</reference>
<evidence type="ECO:0000313" key="1">
    <source>
        <dbReference type="EMBL" id="UOD28030.1"/>
    </source>
</evidence>
<proteinExistence type="predicted"/>
<dbReference type="RefSeq" id="WP_243489228.1">
    <property type="nucleotide sequence ID" value="NZ_CP063361.1"/>
</dbReference>
<accession>A0ABY3ZZW9</accession>
<organism evidence="1 2">
    <name type="scientific">Massilia violaceinigra</name>
    <dbReference type="NCBI Taxonomy" id="2045208"/>
    <lineage>
        <taxon>Bacteria</taxon>
        <taxon>Pseudomonadati</taxon>
        <taxon>Pseudomonadota</taxon>
        <taxon>Betaproteobacteria</taxon>
        <taxon>Burkholderiales</taxon>
        <taxon>Oxalobacteraceae</taxon>
        <taxon>Telluria group</taxon>
        <taxon>Massilia</taxon>
    </lineage>
</organism>
<evidence type="ECO:0000313" key="2">
    <source>
        <dbReference type="Proteomes" id="UP000831532"/>
    </source>
</evidence>
<name>A0ABY3ZZW9_9BURK</name>
<dbReference type="EMBL" id="CP063361">
    <property type="protein sequence ID" value="UOD28030.1"/>
    <property type="molecule type" value="Genomic_DNA"/>
</dbReference>
<dbReference type="Proteomes" id="UP000831532">
    <property type="component" value="Chromosome"/>
</dbReference>
<sequence length="54" mass="6225">MQLQFCGVLAGWLAEEDYGTWPEAGWMTPMTAWPLIEKCIEKFRAGQLPYIFAE</sequence>